<keyword evidence="10" id="KW-1185">Reference proteome</keyword>
<keyword evidence="8" id="KW-0732">Signal</keyword>
<keyword evidence="6" id="KW-0472">Membrane</keyword>
<evidence type="ECO:0000256" key="5">
    <source>
        <dbReference type="ARBA" id="ARBA00022692"/>
    </source>
</evidence>
<feature type="chain" id="PRO_5017707738" evidence="8">
    <location>
        <begin position="22"/>
        <end position="461"/>
    </location>
</feature>
<dbReference type="PANTHER" id="PTHR30026:SF20">
    <property type="entry name" value="OUTER MEMBRANE PROTEIN TOLC"/>
    <property type="match status" value="1"/>
</dbReference>
<evidence type="ECO:0000256" key="8">
    <source>
        <dbReference type="SAM" id="SignalP"/>
    </source>
</evidence>
<protein>
    <submittedName>
        <fullName evidence="9">TolC family protein</fullName>
    </submittedName>
</protein>
<sequence>MKWLTLSLLLLTGLYSNSARAQAGGEQPAAGEAKALTLKDALNYALQASQTARKARLDVENGQYQIDEVKARALPQINGNAGLTYNPILQLSALPGELAGQPGKTLMVAFGQKWASSAGVSLSQNLFDQGVFTGLKAAKSTKEYYKINAQLTDEQLIEQVATTYYQVLVQRQKIGVLDTTLLNTSKVQTIIKGQFENGLAKQIDVDRIAVNISNLQTQRQQLLNGVTQLENQLKYAMGMAIQTPITLPAVEFTAIHPQTAPAGDSLNVSTRTEFRLLKQQETLLKYQKDAYKAENYPTLSLNGNYAYQGLGNKVPWFQKGSAGVNWFDYASVGLSLKVPIFNGFATRSRVRQADVSIRKLQEDIASTSLSLNLMYENAKTQINNSIIILNNQRENVQLAQKVFFNTQNNYNNGLATLTDLLDAENSLTEAQNNHSAALLDYRVAEIQLIKAQGNLKSLLNQ</sequence>
<dbReference type="KEGG" id="pseg:D3H65_03070"/>
<keyword evidence="7" id="KW-0998">Cell outer membrane</keyword>
<name>A0A3B7MVC7_9BACT</name>
<comment type="similarity">
    <text evidence="2">Belongs to the outer membrane factor (OMF) (TC 1.B.17) family.</text>
</comment>
<keyword evidence="4" id="KW-1134">Transmembrane beta strand</keyword>
<dbReference type="InterPro" id="IPR051906">
    <property type="entry name" value="TolC-like"/>
</dbReference>
<keyword evidence="3" id="KW-0813">Transport</keyword>
<dbReference type="AlphaFoldDB" id="A0A3B7MVC7"/>
<evidence type="ECO:0000256" key="7">
    <source>
        <dbReference type="ARBA" id="ARBA00023237"/>
    </source>
</evidence>
<evidence type="ECO:0000256" key="2">
    <source>
        <dbReference type="ARBA" id="ARBA00007613"/>
    </source>
</evidence>
<accession>A0A3B7MVC7</accession>
<dbReference type="EMBL" id="CP032157">
    <property type="protein sequence ID" value="AXY78502.1"/>
    <property type="molecule type" value="Genomic_DNA"/>
</dbReference>
<feature type="signal peptide" evidence="8">
    <location>
        <begin position="1"/>
        <end position="21"/>
    </location>
</feature>
<evidence type="ECO:0000313" key="10">
    <source>
        <dbReference type="Proteomes" id="UP000263900"/>
    </source>
</evidence>
<dbReference type="SUPFAM" id="SSF56954">
    <property type="entry name" value="Outer membrane efflux proteins (OEP)"/>
    <property type="match status" value="1"/>
</dbReference>
<organism evidence="9 10">
    <name type="scientific">Paraflavitalea soli</name>
    <dbReference type="NCBI Taxonomy" id="2315862"/>
    <lineage>
        <taxon>Bacteria</taxon>
        <taxon>Pseudomonadati</taxon>
        <taxon>Bacteroidota</taxon>
        <taxon>Chitinophagia</taxon>
        <taxon>Chitinophagales</taxon>
        <taxon>Chitinophagaceae</taxon>
        <taxon>Paraflavitalea</taxon>
    </lineage>
</organism>
<evidence type="ECO:0000256" key="1">
    <source>
        <dbReference type="ARBA" id="ARBA00004442"/>
    </source>
</evidence>
<gene>
    <name evidence="9" type="ORF">D3H65_03070</name>
</gene>
<evidence type="ECO:0000313" key="9">
    <source>
        <dbReference type="EMBL" id="AXY78502.1"/>
    </source>
</evidence>
<proteinExistence type="inferred from homology"/>
<dbReference type="GO" id="GO:1990281">
    <property type="term" value="C:efflux pump complex"/>
    <property type="evidence" value="ECO:0007669"/>
    <property type="project" value="TreeGrafter"/>
</dbReference>
<dbReference type="Gene3D" id="1.20.1600.10">
    <property type="entry name" value="Outer membrane efflux proteins (OEP)"/>
    <property type="match status" value="1"/>
</dbReference>
<dbReference type="InterPro" id="IPR003423">
    <property type="entry name" value="OMP_efflux"/>
</dbReference>
<dbReference type="PANTHER" id="PTHR30026">
    <property type="entry name" value="OUTER MEMBRANE PROTEIN TOLC"/>
    <property type="match status" value="1"/>
</dbReference>
<dbReference type="OrthoDB" id="367883at2"/>
<dbReference type="Proteomes" id="UP000263900">
    <property type="component" value="Chromosome"/>
</dbReference>
<evidence type="ECO:0000256" key="3">
    <source>
        <dbReference type="ARBA" id="ARBA00022448"/>
    </source>
</evidence>
<dbReference type="Pfam" id="PF02321">
    <property type="entry name" value="OEP"/>
    <property type="match status" value="2"/>
</dbReference>
<dbReference type="GO" id="GO:0009279">
    <property type="term" value="C:cell outer membrane"/>
    <property type="evidence" value="ECO:0007669"/>
    <property type="project" value="UniProtKB-SubCell"/>
</dbReference>
<evidence type="ECO:0000256" key="6">
    <source>
        <dbReference type="ARBA" id="ARBA00023136"/>
    </source>
</evidence>
<reference evidence="9 10" key="1">
    <citation type="submission" date="2018-09" db="EMBL/GenBank/DDBJ databases">
        <title>Genome sequencing of strain 6GH32-13.</title>
        <authorList>
            <person name="Weon H.-Y."/>
            <person name="Heo J."/>
            <person name="Kwon S.-W."/>
        </authorList>
    </citation>
    <scope>NUCLEOTIDE SEQUENCE [LARGE SCALE GENOMIC DNA]</scope>
    <source>
        <strain evidence="9 10">5GH32-13</strain>
    </source>
</reference>
<keyword evidence="5" id="KW-0812">Transmembrane</keyword>
<comment type="subcellular location">
    <subcellularLocation>
        <location evidence="1">Cell outer membrane</location>
    </subcellularLocation>
</comment>
<dbReference type="GO" id="GO:0015288">
    <property type="term" value="F:porin activity"/>
    <property type="evidence" value="ECO:0007669"/>
    <property type="project" value="TreeGrafter"/>
</dbReference>
<evidence type="ECO:0000256" key="4">
    <source>
        <dbReference type="ARBA" id="ARBA00022452"/>
    </source>
</evidence>
<dbReference type="GO" id="GO:0015562">
    <property type="term" value="F:efflux transmembrane transporter activity"/>
    <property type="evidence" value="ECO:0007669"/>
    <property type="project" value="InterPro"/>
</dbReference>